<organism evidence="1 2">
    <name type="scientific">Funneliformis caledonium</name>
    <dbReference type="NCBI Taxonomy" id="1117310"/>
    <lineage>
        <taxon>Eukaryota</taxon>
        <taxon>Fungi</taxon>
        <taxon>Fungi incertae sedis</taxon>
        <taxon>Mucoromycota</taxon>
        <taxon>Glomeromycotina</taxon>
        <taxon>Glomeromycetes</taxon>
        <taxon>Glomerales</taxon>
        <taxon>Glomeraceae</taxon>
        <taxon>Funneliformis</taxon>
    </lineage>
</organism>
<sequence>PITVAINDIPFKNPKIEWEYQNLKRRLGKFANLRQECCDPEEFDRVRFYSEMEKVSKNTKGMFHSPWPGFVHEAIHVLQRYFGNIDKKEAIAKL</sequence>
<name>A0A9N9JE16_9GLOM</name>
<evidence type="ECO:0000313" key="2">
    <source>
        <dbReference type="Proteomes" id="UP000789570"/>
    </source>
</evidence>
<dbReference type="AlphaFoldDB" id="A0A9N9JE16"/>
<evidence type="ECO:0000313" key="1">
    <source>
        <dbReference type="EMBL" id="CAG8775086.1"/>
    </source>
</evidence>
<keyword evidence="2" id="KW-1185">Reference proteome</keyword>
<reference evidence="1" key="1">
    <citation type="submission" date="2021-06" db="EMBL/GenBank/DDBJ databases">
        <authorList>
            <person name="Kallberg Y."/>
            <person name="Tangrot J."/>
            <person name="Rosling A."/>
        </authorList>
    </citation>
    <scope>NUCLEOTIDE SEQUENCE</scope>
    <source>
        <strain evidence="1">UK204</strain>
    </source>
</reference>
<feature type="non-terminal residue" evidence="1">
    <location>
        <position position="1"/>
    </location>
</feature>
<proteinExistence type="predicted"/>
<accession>A0A9N9JE16</accession>
<dbReference type="Proteomes" id="UP000789570">
    <property type="component" value="Unassembled WGS sequence"/>
</dbReference>
<gene>
    <name evidence="1" type="ORF">FCALED_LOCUS17775</name>
</gene>
<protein>
    <submittedName>
        <fullName evidence="1">1706_t:CDS:1</fullName>
    </submittedName>
</protein>
<comment type="caution">
    <text evidence="1">The sequence shown here is derived from an EMBL/GenBank/DDBJ whole genome shotgun (WGS) entry which is preliminary data.</text>
</comment>
<dbReference type="OrthoDB" id="2440646at2759"/>
<dbReference type="EMBL" id="CAJVPQ010029538">
    <property type="protein sequence ID" value="CAG8775086.1"/>
    <property type="molecule type" value="Genomic_DNA"/>
</dbReference>
<feature type="non-terminal residue" evidence="1">
    <location>
        <position position="94"/>
    </location>
</feature>